<name>A0A8J6FD09_ELECQ</name>
<reference evidence="1" key="1">
    <citation type="thesis" date="2020" institute="ProQuest LLC" country="789 East Eisenhower Parkway, Ann Arbor, MI, USA">
        <title>Comparative Genomics and Chromosome Evolution.</title>
        <authorList>
            <person name="Mudd A.B."/>
        </authorList>
    </citation>
    <scope>NUCLEOTIDE SEQUENCE</scope>
    <source>
        <strain evidence="1">HN-11 Male</strain>
        <tissue evidence="1">Kidney and liver</tissue>
    </source>
</reference>
<proteinExistence type="predicted"/>
<sequence length="66" mass="7547">MIFRMQVLKVVLSELLHPQQSVSRYPVVKCQDLTTEATPVYSTKGKRLYNGIIAISHLQCKNMQVL</sequence>
<dbReference type="Proteomes" id="UP000770717">
    <property type="component" value="Unassembled WGS sequence"/>
</dbReference>
<evidence type="ECO:0000313" key="1">
    <source>
        <dbReference type="EMBL" id="KAG9484364.1"/>
    </source>
</evidence>
<dbReference type="EMBL" id="WNTK01000005">
    <property type="protein sequence ID" value="KAG9484364.1"/>
    <property type="molecule type" value="Genomic_DNA"/>
</dbReference>
<dbReference type="AlphaFoldDB" id="A0A8J6FD09"/>
<evidence type="ECO:0000313" key="2">
    <source>
        <dbReference type="Proteomes" id="UP000770717"/>
    </source>
</evidence>
<accession>A0A8J6FD09</accession>
<protein>
    <submittedName>
        <fullName evidence="1">Uncharacterized protein</fullName>
    </submittedName>
</protein>
<organism evidence="1 2">
    <name type="scientific">Eleutherodactylus coqui</name>
    <name type="common">Puerto Rican coqui</name>
    <dbReference type="NCBI Taxonomy" id="57060"/>
    <lineage>
        <taxon>Eukaryota</taxon>
        <taxon>Metazoa</taxon>
        <taxon>Chordata</taxon>
        <taxon>Craniata</taxon>
        <taxon>Vertebrata</taxon>
        <taxon>Euteleostomi</taxon>
        <taxon>Amphibia</taxon>
        <taxon>Batrachia</taxon>
        <taxon>Anura</taxon>
        <taxon>Neobatrachia</taxon>
        <taxon>Hyloidea</taxon>
        <taxon>Eleutherodactylidae</taxon>
        <taxon>Eleutherodactylinae</taxon>
        <taxon>Eleutherodactylus</taxon>
        <taxon>Eleutherodactylus</taxon>
    </lineage>
</organism>
<comment type="caution">
    <text evidence="1">The sequence shown here is derived from an EMBL/GenBank/DDBJ whole genome shotgun (WGS) entry which is preliminary data.</text>
</comment>
<keyword evidence="2" id="KW-1185">Reference proteome</keyword>
<gene>
    <name evidence="1" type="ORF">GDO78_009991</name>
</gene>